<dbReference type="InterPro" id="IPR016177">
    <property type="entry name" value="DNA-bd_dom_sf"/>
</dbReference>
<name>A0A699ZCF7_HAELA</name>
<evidence type="ECO:0000313" key="9">
    <source>
        <dbReference type="Proteomes" id="UP000485058"/>
    </source>
</evidence>
<dbReference type="PROSITE" id="PS51032">
    <property type="entry name" value="AP2_ERF"/>
    <property type="match status" value="1"/>
</dbReference>
<dbReference type="Proteomes" id="UP000485058">
    <property type="component" value="Unassembled WGS sequence"/>
</dbReference>
<evidence type="ECO:0000256" key="5">
    <source>
        <dbReference type="ARBA" id="ARBA00023242"/>
    </source>
</evidence>
<evidence type="ECO:0000259" key="7">
    <source>
        <dbReference type="PROSITE" id="PS51032"/>
    </source>
</evidence>
<evidence type="ECO:0000256" key="6">
    <source>
        <dbReference type="SAM" id="MobiDB-lite"/>
    </source>
</evidence>
<comment type="subcellular location">
    <subcellularLocation>
        <location evidence="1">Nucleus</location>
    </subcellularLocation>
</comment>
<dbReference type="PANTHER" id="PTHR31677:SF196">
    <property type="entry name" value="ETHYLENE-RESPONSIVE TRANSCRIPTION FACTOR ERF109"/>
    <property type="match status" value="1"/>
</dbReference>
<dbReference type="SUPFAM" id="SSF54171">
    <property type="entry name" value="DNA-binding domain"/>
    <property type="match status" value="1"/>
</dbReference>
<feature type="domain" description="AP2/ERF" evidence="7">
    <location>
        <begin position="3"/>
        <end position="66"/>
    </location>
</feature>
<evidence type="ECO:0000256" key="1">
    <source>
        <dbReference type="ARBA" id="ARBA00004123"/>
    </source>
</evidence>
<dbReference type="PANTHER" id="PTHR31677">
    <property type="entry name" value="AP2 DOMAIN CLASS TRANSCRIPTION FACTOR"/>
    <property type="match status" value="1"/>
</dbReference>
<keyword evidence="3" id="KW-0238">DNA-binding</keyword>
<protein>
    <submittedName>
        <fullName evidence="8">Transcription factor ERF81</fullName>
    </submittedName>
</protein>
<comment type="caution">
    <text evidence="8">The sequence shown here is derived from an EMBL/GenBank/DDBJ whole genome shotgun (WGS) entry which is preliminary data.</text>
</comment>
<evidence type="ECO:0000256" key="2">
    <source>
        <dbReference type="ARBA" id="ARBA00023015"/>
    </source>
</evidence>
<dbReference type="GO" id="GO:0003677">
    <property type="term" value="F:DNA binding"/>
    <property type="evidence" value="ECO:0007669"/>
    <property type="project" value="UniProtKB-KW"/>
</dbReference>
<dbReference type="CDD" id="cd00018">
    <property type="entry name" value="AP2"/>
    <property type="match status" value="1"/>
</dbReference>
<keyword evidence="2" id="KW-0805">Transcription regulation</keyword>
<keyword evidence="9" id="KW-1185">Reference proteome</keyword>
<feature type="region of interest" description="Disordered" evidence="6">
    <location>
        <begin position="1"/>
        <end position="31"/>
    </location>
</feature>
<dbReference type="GO" id="GO:0003700">
    <property type="term" value="F:DNA-binding transcription factor activity"/>
    <property type="evidence" value="ECO:0007669"/>
    <property type="project" value="InterPro"/>
</dbReference>
<feature type="region of interest" description="Disordered" evidence="6">
    <location>
        <begin position="85"/>
        <end position="108"/>
    </location>
</feature>
<dbReference type="SMART" id="SM00380">
    <property type="entry name" value="AP2"/>
    <property type="match status" value="1"/>
</dbReference>
<dbReference type="InterPro" id="IPR001471">
    <property type="entry name" value="AP2/ERF_dom"/>
</dbReference>
<proteinExistence type="predicted"/>
<accession>A0A699ZCF7</accession>
<evidence type="ECO:0000256" key="4">
    <source>
        <dbReference type="ARBA" id="ARBA00023163"/>
    </source>
</evidence>
<feature type="compositionally biased region" description="Low complexity" evidence="6">
    <location>
        <begin position="21"/>
        <end position="31"/>
    </location>
</feature>
<dbReference type="GO" id="GO:0005634">
    <property type="term" value="C:nucleus"/>
    <property type="evidence" value="ECO:0007669"/>
    <property type="project" value="UniProtKB-SubCell"/>
</dbReference>
<dbReference type="EMBL" id="BLLF01000583">
    <property type="protein sequence ID" value="GFH13162.1"/>
    <property type="molecule type" value="Genomic_DNA"/>
</dbReference>
<keyword evidence="4" id="KW-0804">Transcription</keyword>
<sequence>MEVQAGSGQGHQAAPPHQWHQCPQPGPRQQGCRVWLGTFDTAEEAAHAYDNAARDIRGPKAVVNFPEAEGLPSCTPSVAAGSGCGCSSRSPVHLNDASSPGPGSHDMDAELADMAGVLLMLHEGG</sequence>
<dbReference type="AlphaFoldDB" id="A0A699ZCF7"/>
<reference evidence="8 9" key="1">
    <citation type="submission" date="2020-02" db="EMBL/GenBank/DDBJ databases">
        <title>Draft genome sequence of Haematococcus lacustris strain NIES-144.</title>
        <authorList>
            <person name="Morimoto D."/>
            <person name="Nakagawa S."/>
            <person name="Yoshida T."/>
            <person name="Sawayama S."/>
        </authorList>
    </citation>
    <scope>NUCLEOTIDE SEQUENCE [LARGE SCALE GENOMIC DNA]</scope>
    <source>
        <strain evidence="8 9">NIES-144</strain>
    </source>
</reference>
<dbReference type="InterPro" id="IPR036955">
    <property type="entry name" value="AP2/ERF_dom_sf"/>
</dbReference>
<organism evidence="8 9">
    <name type="scientific">Haematococcus lacustris</name>
    <name type="common">Green alga</name>
    <name type="synonym">Haematococcus pluvialis</name>
    <dbReference type="NCBI Taxonomy" id="44745"/>
    <lineage>
        <taxon>Eukaryota</taxon>
        <taxon>Viridiplantae</taxon>
        <taxon>Chlorophyta</taxon>
        <taxon>core chlorophytes</taxon>
        <taxon>Chlorophyceae</taxon>
        <taxon>CS clade</taxon>
        <taxon>Chlamydomonadales</taxon>
        <taxon>Haematococcaceae</taxon>
        <taxon>Haematococcus</taxon>
    </lineage>
</organism>
<gene>
    <name evidence="8" type="ORF">HaLaN_08993</name>
</gene>
<keyword evidence="5" id="KW-0539">Nucleus</keyword>
<dbReference type="Gene3D" id="3.30.730.10">
    <property type="entry name" value="AP2/ERF domain"/>
    <property type="match status" value="1"/>
</dbReference>
<evidence type="ECO:0000256" key="3">
    <source>
        <dbReference type="ARBA" id="ARBA00023125"/>
    </source>
</evidence>
<evidence type="ECO:0000313" key="8">
    <source>
        <dbReference type="EMBL" id="GFH13162.1"/>
    </source>
</evidence>